<dbReference type="EC" id="2.3.1.85" evidence="1"/>
<feature type="active site" description="Proton donor; for dehydratase activity" evidence="16">
    <location>
        <position position="1039"/>
    </location>
</feature>
<dbReference type="InterPro" id="IPR018201">
    <property type="entry name" value="Ketoacyl_synth_AS"/>
</dbReference>
<dbReference type="InterPro" id="IPR032821">
    <property type="entry name" value="PKS_assoc"/>
</dbReference>
<dbReference type="InterPro" id="IPR016036">
    <property type="entry name" value="Malonyl_transacylase_ACP-bd"/>
</dbReference>
<name>A0A1Y1K5D2_PHOPY</name>
<dbReference type="InterPro" id="IPR036736">
    <property type="entry name" value="ACP-like_sf"/>
</dbReference>
<dbReference type="Pfam" id="PF00109">
    <property type="entry name" value="ketoacyl-synt"/>
    <property type="match status" value="1"/>
</dbReference>
<accession>A0A1Y1K5D2</accession>
<dbReference type="SUPFAM" id="SSF55048">
    <property type="entry name" value="Probable ACP-binding domain of malonyl-CoA ACP transacylase"/>
    <property type="match status" value="1"/>
</dbReference>
<dbReference type="GO" id="GO:0016787">
    <property type="term" value="F:hydrolase activity"/>
    <property type="evidence" value="ECO:0007669"/>
    <property type="project" value="UniProtKB-KW"/>
</dbReference>
<comment type="catalytic activity">
    <reaction evidence="15">
        <text>acetyl-CoA + n malonyl-CoA + 2n NADPH + 2n H(+) = a long-chain fatty acid + (n+1) CoA + n CO2 + 2n NADP(+).</text>
        <dbReference type="EC" id="2.3.1.85"/>
    </reaction>
</comment>
<dbReference type="SMART" id="SM00829">
    <property type="entry name" value="PKS_ER"/>
    <property type="match status" value="1"/>
</dbReference>
<dbReference type="Pfam" id="PF16197">
    <property type="entry name" value="KAsynt_C_assoc"/>
    <property type="match status" value="1"/>
</dbReference>
<dbReference type="GO" id="GO:0016491">
    <property type="term" value="F:oxidoreductase activity"/>
    <property type="evidence" value="ECO:0007669"/>
    <property type="project" value="UniProtKB-KW"/>
</dbReference>
<dbReference type="Gene3D" id="3.40.47.10">
    <property type="match status" value="1"/>
</dbReference>
<evidence type="ECO:0000313" key="20">
    <source>
        <dbReference type="EMBL" id="JAV54566.1"/>
    </source>
</evidence>
<dbReference type="Pfam" id="PF00550">
    <property type="entry name" value="PP-binding"/>
    <property type="match status" value="1"/>
</dbReference>
<keyword evidence="3" id="KW-0596">Phosphopantetheine</keyword>
<dbReference type="InterPro" id="IPR042104">
    <property type="entry name" value="PKS_dehydratase_sf"/>
</dbReference>
<dbReference type="PANTHER" id="PTHR43775">
    <property type="entry name" value="FATTY ACID SYNTHASE"/>
    <property type="match status" value="1"/>
</dbReference>
<dbReference type="InterPro" id="IPR057326">
    <property type="entry name" value="KR_dom"/>
</dbReference>
<dbReference type="Gene3D" id="3.10.129.110">
    <property type="entry name" value="Polyketide synthase dehydratase"/>
    <property type="match status" value="1"/>
</dbReference>
<dbReference type="GO" id="GO:0004315">
    <property type="term" value="F:3-oxoacyl-[acyl-carrier-protein] synthase activity"/>
    <property type="evidence" value="ECO:0007669"/>
    <property type="project" value="InterPro"/>
</dbReference>
<dbReference type="SUPFAM" id="SSF53901">
    <property type="entry name" value="Thiolase-like"/>
    <property type="match status" value="1"/>
</dbReference>
<dbReference type="InterPro" id="IPR020806">
    <property type="entry name" value="PKS_PP-bd"/>
</dbReference>
<feature type="active site" description="Proton acceptor; for dehydratase activity" evidence="16">
    <location>
        <position position="886"/>
    </location>
</feature>
<keyword evidence="9" id="KW-0521">NADP</keyword>
<keyword evidence="11" id="KW-0520">NAD</keyword>
<reference evidence="20" key="1">
    <citation type="journal article" date="2016" name="Sci. Rep.">
        <title>Molecular characterization of firefly nuptial gifts: a multi-omics approach sheds light on postcopulatory sexual selection.</title>
        <authorList>
            <person name="Al-Wathiqui N."/>
            <person name="Fallon T.R."/>
            <person name="South A."/>
            <person name="Weng J.K."/>
            <person name="Lewis S.M."/>
        </authorList>
    </citation>
    <scope>NUCLEOTIDE SEQUENCE</scope>
</reference>
<evidence type="ECO:0000256" key="11">
    <source>
        <dbReference type="ARBA" id="ARBA00023027"/>
    </source>
</evidence>
<dbReference type="EMBL" id="GEZM01096807">
    <property type="protein sequence ID" value="JAV54566.1"/>
    <property type="molecule type" value="Transcribed_RNA"/>
</dbReference>
<dbReference type="PROSITE" id="PS00606">
    <property type="entry name" value="KS3_1"/>
    <property type="match status" value="1"/>
</dbReference>
<dbReference type="Gene3D" id="1.10.1200.10">
    <property type="entry name" value="ACP-like"/>
    <property type="match status" value="1"/>
</dbReference>
<dbReference type="GO" id="GO:0004312">
    <property type="term" value="F:fatty acid synthase activity"/>
    <property type="evidence" value="ECO:0007669"/>
    <property type="project" value="UniProtKB-EC"/>
</dbReference>
<evidence type="ECO:0000256" key="15">
    <source>
        <dbReference type="ARBA" id="ARBA00044883"/>
    </source>
</evidence>
<dbReference type="GO" id="GO:0031177">
    <property type="term" value="F:phosphopantetheine binding"/>
    <property type="evidence" value="ECO:0007669"/>
    <property type="project" value="InterPro"/>
</dbReference>
<dbReference type="FunFam" id="3.40.50.720:FF:000209">
    <property type="entry name" value="Polyketide synthase Pks12"/>
    <property type="match status" value="1"/>
</dbReference>
<evidence type="ECO:0000256" key="1">
    <source>
        <dbReference type="ARBA" id="ARBA00012873"/>
    </source>
</evidence>
<keyword evidence="12" id="KW-0443">Lipid metabolism</keyword>
<proteinExistence type="predicted"/>
<keyword evidence="7" id="KW-0378">Hydrolase</keyword>
<dbReference type="PANTHER" id="PTHR43775:SF7">
    <property type="entry name" value="FATTY ACID SYNTHASE"/>
    <property type="match status" value="1"/>
</dbReference>
<dbReference type="SUPFAM" id="SSF47336">
    <property type="entry name" value="ACP-like"/>
    <property type="match status" value="1"/>
</dbReference>
<evidence type="ECO:0000259" key="17">
    <source>
        <dbReference type="PROSITE" id="PS50075"/>
    </source>
</evidence>
<dbReference type="InterPro" id="IPR020841">
    <property type="entry name" value="PKS_Beta-ketoAc_synthase_dom"/>
</dbReference>
<dbReference type="SMART" id="SM00827">
    <property type="entry name" value="PKS_AT"/>
    <property type="match status" value="1"/>
</dbReference>
<sequence>MPLEREVYHSQEPGEDEVVISGISGRFPECENMEELKRNLLDGVDMVTEDDRRWPVNMHGLPGRMGKLKNLEHFDAEFFGVHSKLAEDMDVQLRILLEVVYEAIVDAGYNPSELRGKRVAVFVGACVTDTGEYVRQAADRVSPYSITGTPLCMLSNRTSYTFDFKGPSYTIDSACSSSMVAFQKAFIAIKSGDCDAAIVGGVNTCLNPVLSVAFQRFNMLSKIGKCNAFDQTGDGYVRAEAAVALLLQRTRNARRVYATVLGAKLNMDGYKDQGITYPSGEMQKELIEDVCTEAGVNPANVVFVESHGTGTPAGDPEEMKAIAAVFLKNRSEPLLIGSVKSNLGHSEGASGLCGIAKVIIAMNCGVISKNLHYSSPNINIPALRDERVKIVTENRSWNGGLVGINSFGFGGLNGHALLRSHSKTKKTGTVASLPRLVVVSGRTHDAVCKFLDSLDQNKEDIELMALVNSIHSRNVTGHRFRGYRLLGKTNAQDIVSYESSKRPIWYVFSGVGSQWHQMAKTMMVFDVFRKSIEKSAESLRCYGITLNDIVLNSSNNPENDILMTFVTINAVQIALTDLLTSLGIVPEGIIGHSAGEVACAYADGSMTHEETIRTAYIRSITIYKECAANGAMAAIGLSWEECIKRCPPEIQIACHNSIDNVTVSGPKELVSKLVADAESSGIFAKMVPSSGYAFHSKYVAPVKNALQKALDEIIPHPKPRSAKWISTSYPESKWDSPDSKLCSAKYHVTNVLSPVLFYEALQHVPKNAIVIEIAPHGLLQAILRRVLDSNCTSINLMSKTAPNNVDFCLSAIGRIFNAGGQPQISTMYEQVKYPVGCKTTMINSMIEWDHSEKWNVINSAAQSAKSGECIFKVDLSKESDKFLIGHQLDGRIIFPGAGYLIFAWKALAKLNNEDFEKMPVVFEDVEFKRPIMVSEEGSLKLSVNILESSGEFEICEGGYLVSSGRIFAPRDISKETVDLIQDVDTSEPELLQHTSDDFYKELKVRGYDYSGQFKVIMSSDNRGMNGRITCQSNWITYTDAVLQYVIFGSKSRELSLPVRIQRVLINPKLHRALMDTNDSLPIKMFPLIGLAQTGGIEMHKVEYQMTPRRTGFSSPNLESYKFVAYDNADLTNDISMGREHAVTILTQIVLENTNALKLKVTGILQEAFKKDHLTLLIKTAIESEPKMSLDYTVIKLVETDTSELENNEIQILPKMVNKLKENTHLVVMKGAFSQKNEDLMKAACASLKPGGFILSEEEDKLENVEVIASLGLRAIATQSVSTKSFLLLRKPLVAPDDVVVLKITEANFDWLEPLKHALQKSESEGIKIYLVSQGEELNGLMGMVNCLKREPGGINIRAYYMPNETKEVFSLSSSFYRKQLEKDLVHNVLKNTAWGSYRHLPINAFKEENVAANHAYINVGTKGDLSTLRWVKDSHKLDNNSELCSVYYAPINFRDVMLATGQLATDALPGNYDTNDCPLGLEFSGRDSKGRRVMGVVKSRGLALTCVAHPKFLLEVPEKWTLEEAATVPVVYGTVYYALIIRGQLQPGESVLIHSGAGGVGQAAISVALSMGCTVFTTVGSQLKRNFIKNSFPQLDDQHIGNSRDSSFERFILFQTKGRGVDVVLNSLSGKLLQASVRCLAMGGRFLEIGKVDLFDNSNLGMHMFLKDTSFHGILFDAIIEQDNSHTNRILQLMREGIASGAVRPLPSVVFDENQAEEAFRLMASGNHIGKIVLKIRSEEQRKVCIPSPKSINSATVTYMDPKKSYVLVGGLGGFGLELANWLICRGATKVLLNSRSGVTTGYQSMCVRRWRNDGVNIVISKTDATTERGANQLVKEAAQLGPVGGIFNLAAVLRDSTIMNMSKDDFKVACLPKVQATKYLDAATRALAPYLDHFVVFSSISCGRGNAGQVNYGFANSVMERICESRQADNLPGLAIQWGPIDDVGLLTKMDLSVDVMGLLPQRINSCLMVMDTFLNQPHVIVGSMILGKSVKMDKKTGVADVVAKIMGIKDLKTVAPTATLSDLGMDSLMGSEIKESLERNFDINLNVKEIRGLTFDHLSQLNSTA</sequence>
<evidence type="ECO:0000256" key="8">
    <source>
        <dbReference type="ARBA" id="ARBA00022832"/>
    </source>
</evidence>
<dbReference type="InterPro" id="IPR036291">
    <property type="entry name" value="NAD(P)-bd_dom_sf"/>
</dbReference>
<dbReference type="SMART" id="SM00822">
    <property type="entry name" value="PKS_KR"/>
    <property type="match status" value="1"/>
</dbReference>
<dbReference type="Gene3D" id="3.40.366.10">
    <property type="entry name" value="Malonyl-Coenzyme A Acyl Carrier Protein, domain 2"/>
    <property type="match status" value="1"/>
</dbReference>
<evidence type="ECO:0000256" key="12">
    <source>
        <dbReference type="ARBA" id="ARBA00023098"/>
    </source>
</evidence>
<keyword evidence="5" id="KW-0597">Phosphoprotein</keyword>
<dbReference type="PROSITE" id="PS52019">
    <property type="entry name" value="PKS_MFAS_DH"/>
    <property type="match status" value="1"/>
</dbReference>
<dbReference type="InterPro" id="IPR014031">
    <property type="entry name" value="Ketoacyl_synth_C"/>
</dbReference>
<dbReference type="Gene3D" id="3.90.180.10">
    <property type="entry name" value="Medium-chain alcohol dehydrogenases, catalytic domain"/>
    <property type="match status" value="1"/>
</dbReference>
<dbReference type="InterPro" id="IPR016035">
    <property type="entry name" value="Acyl_Trfase/lysoPLipase"/>
</dbReference>
<dbReference type="InterPro" id="IPR049900">
    <property type="entry name" value="PKS_mFAS_DH"/>
</dbReference>
<dbReference type="InterPro" id="IPR049391">
    <property type="entry name" value="FAS_pseudo-KR"/>
</dbReference>
<evidence type="ECO:0000256" key="10">
    <source>
        <dbReference type="ARBA" id="ARBA00023002"/>
    </source>
</evidence>
<evidence type="ECO:0000256" key="16">
    <source>
        <dbReference type="PROSITE-ProRule" id="PRU01363"/>
    </source>
</evidence>
<keyword evidence="14" id="KW-0511">Multifunctional enzyme</keyword>
<dbReference type="InterPro" id="IPR011032">
    <property type="entry name" value="GroES-like_sf"/>
</dbReference>
<dbReference type="InterPro" id="IPR020843">
    <property type="entry name" value="ER"/>
</dbReference>
<evidence type="ECO:0000256" key="13">
    <source>
        <dbReference type="ARBA" id="ARBA00023160"/>
    </source>
</evidence>
<feature type="domain" description="Ketosynthase family 3 (KS3)" evidence="18">
    <location>
        <begin position="15"/>
        <end position="420"/>
    </location>
</feature>
<feature type="region of interest" description="N-terminal hotdog fold" evidence="16">
    <location>
        <begin position="850"/>
        <end position="974"/>
    </location>
</feature>
<evidence type="ECO:0000256" key="6">
    <source>
        <dbReference type="ARBA" id="ARBA00022679"/>
    </source>
</evidence>
<dbReference type="GO" id="GO:0006633">
    <property type="term" value="P:fatty acid biosynthetic process"/>
    <property type="evidence" value="ECO:0007669"/>
    <property type="project" value="UniProtKB-UniPathway"/>
</dbReference>
<dbReference type="CDD" id="cd05195">
    <property type="entry name" value="enoyl_red"/>
    <property type="match status" value="1"/>
</dbReference>
<dbReference type="SUPFAM" id="SSF50129">
    <property type="entry name" value="GroES-like"/>
    <property type="match status" value="1"/>
</dbReference>
<dbReference type="UniPathway" id="UPA00094"/>
<evidence type="ECO:0000256" key="7">
    <source>
        <dbReference type="ARBA" id="ARBA00022801"/>
    </source>
</evidence>
<dbReference type="SUPFAM" id="SSF52151">
    <property type="entry name" value="FabD/lysophospholipase-like"/>
    <property type="match status" value="1"/>
</dbReference>
<feature type="region of interest" description="C-terminal hotdog fold" evidence="16">
    <location>
        <begin position="990"/>
        <end position="1131"/>
    </location>
</feature>
<protein>
    <recommendedName>
        <fullName evidence="2">Fatty acid synthase</fullName>
        <ecNumber evidence="1">2.3.1.85</ecNumber>
    </recommendedName>
</protein>
<evidence type="ECO:0000259" key="18">
    <source>
        <dbReference type="PROSITE" id="PS52004"/>
    </source>
</evidence>
<dbReference type="InterPro" id="IPR001227">
    <property type="entry name" value="Ac_transferase_dom_sf"/>
</dbReference>
<dbReference type="InterPro" id="IPR016039">
    <property type="entry name" value="Thiolase-like"/>
</dbReference>
<dbReference type="Pfam" id="PF02801">
    <property type="entry name" value="Ketoacyl-synt_C"/>
    <property type="match status" value="1"/>
</dbReference>
<evidence type="ECO:0000259" key="19">
    <source>
        <dbReference type="PROSITE" id="PS52019"/>
    </source>
</evidence>
<dbReference type="InterPro" id="IPR013968">
    <property type="entry name" value="PKS_KR"/>
</dbReference>
<evidence type="ECO:0000256" key="4">
    <source>
        <dbReference type="ARBA" id="ARBA00022516"/>
    </source>
</evidence>
<dbReference type="SMART" id="SM00825">
    <property type="entry name" value="PKS_KS"/>
    <property type="match status" value="1"/>
</dbReference>
<dbReference type="InterPro" id="IPR049552">
    <property type="entry name" value="PKS_DH_N"/>
</dbReference>
<keyword evidence="4" id="KW-0444">Lipid biosynthesis</keyword>
<dbReference type="SUPFAM" id="SSF51735">
    <property type="entry name" value="NAD(P)-binding Rossmann-fold domains"/>
    <property type="match status" value="2"/>
</dbReference>
<dbReference type="InterPro" id="IPR009081">
    <property type="entry name" value="PP-bd_ACP"/>
</dbReference>
<evidence type="ECO:0000256" key="2">
    <source>
        <dbReference type="ARBA" id="ARBA00018769"/>
    </source>
</evidence>
<dbReference type="CDD" id="cd08954">
    <property type="entry name" value="KR_1_FAS_SDR_x"/>
    <property type="match status" value="1"/>
</dbReference>
<evidence type="ECO:0000256" key="9">
    <source>
        <dbReference type="ARBA" id="ARBA00022857"/>
    </source>
</evidence>
<dbReference type="InterPro" id="IPR050091">
    <property type="entry name" value="PKS_NRPS_Biosynth_Enz"/>
</dbReference>
<evidence type="ECO:0000256" key="5">
    <source>
        <dbReference type="ARBA" id="ARBA00022553"/>
    </source>
</evidence>
<dbReference type="InterPro" id="IPR014030">
    <property type="entry name" value="Ketoacyl_synth_N"/>
</dbReference>
<dbReference type="InterPro" id="IPR014043">
    <property type="entry name" value="Acyl_transferase_dom"/>
</dbReference>
<dbReference type="SMART" id="SM00823">
    <property type="entry name" value="PKS_PP"/>
    <property type="match status" value="1"/>
</dbReference>
<keyword evidence="6" id="KW-0808">Transferase</keyword>
<dbReference type="FunFam" id="3.90.180.10:FF:000015">
    <property type="entry name" value="Fatty acid synthase"/>
    <property type="match status" value="1"/>
</dbReference>
<dbReference type="CDD" id="cd00833">
    <property type="entry name" value="PKS"/>
    <property type="match status" value="1"/>
</dbReference>
<keyword evidence="10" id="KW-0560">Oxidoreductase</keyword>
<keyword evidence="13" id="KW-0275">Fatty acid biosynthesis</keyword>
<dbReference type="PROSITE" id="PS52004">
    <property type="entry name" value="KS3_2"/>
    <property type="match status" value="1"/>
</dbReference>
<dbReference type="Pfam" id="PF21149">
    <property type="entry name" value="FAS_pseudo-KR"/>
    <property type="match status" value="1"/>
</dbReference>
<keyword evidence="8" id="KW-0276">Fatty acid metabolism</keyword>
<dbReference type="Gene3D" id="3.30.70.3290">
    <property type="match status" value="1"/>
</dbReference>
<evidence type="ECO:0000256" key="3">
    <source>
        <dbReference type="ARBA" id="ARBA00022450"/>
    </source>
</evidence>
<dbReference type="Pfam" id="PF13602">
    <property type="entry name" value="ADH_zinc_N_2"/>
    <property type="match status" value="1"/>
</dbReference>
<feature type="domain" description="Carrier" evidence="17">
    <location>
        <begin position="1994"/>
        <end position="2067"/>
    </location>
</feature>
<evidence type="ECO:0000256" key="14">
    <source>
        <dbReference type="ARBA" id="ARBA00023268"/>
    </source>
</evidence>
<dbReference type="Pfam" id="PF00698">
    <property type="entry name" value="Acyl_transf_1"/>
    <property type="match status" value="1"/>
</dbReference>
<dbReference type="PROSITE" id="PS50075">
    <property type="entry name" value="CARRIER"/>
    <property type="match status" value="1"/>
</dbReference>
<feature type="domain" description="PKS/mFAS DH" evidence="19">
    <location>
        <begin position="850"/>
        <end position="1131"/>
    </location>
</feature>
<dbReference type="Pfam" id="PF21089">
    <property type="entry name" value="PKS_DH_N"/>
    <property type="match status" value="1"/>
</dbReference>
<dbReference type="Gene3D" id="3.40.50.720">
    <property type="entry name" value="NAD(P)-binding Rossmann-like Domain"/>
    <property type="match status" value="1"/>
</dbReference>
<dbReference type="Pfam" id="PF08659">
    <property type="entry name" value="KR"/>
    <property type="match status" value="1"/>
</dbReference>
<organism evidence="20">
    <name type="scientific">Photinus pyralis</name>
    <name type="common">Common eastern firefly</name>
    <name type="synonym">Lampyris pyralis</name>
    <dbReference type="NCBI Taxonomy" id="7054"/>
    <lineage>
        <taxon>Eukaryota</taxon>
        <taxon>Metazoa</taxon>
        <taxon>Ecdysozoa</taxon>
        <taxon>Arthropoda</taxon>
        <taxon>Hexapoda</taxon>
        <taxon>Insecta</taxon>
        <taxon>Pterygota</taxon>
        <taxon>Neoptera</taxon>
        <taxon>Endopterygota</taxon>
        <taxon>Coleoptera</taxon>
        <taxon>Polyphaga</taxon>
        <taxon>Elateriformia</taxon>
        <taxon>Elateroidea</taxon>
        <taxon>Lampyridae</taxon>
        <taxon>Lampyrinae</taxon>
        <taxon>Photinus</taxon>
    </lineage>
</organism>